<dbReference type="PANTHER" id="PTHR14969:SF62">
    <property type="entry name" value="DECAPRENYLPHOSPHORYL-5-PHOSPHORIBOSE PHOSPHATASE RV3807C-RELATED"/>
    <property type="match status" value="1"/>
</dbReference>
<comment type="subcellular location">
    <subcellularLocation>
        <location evidence="1">Cell membrane</location>
        <topology evidence="1">Multi-pass membrane protein</topology>
    </subcellularLocation>
</comment>
<evidence type="ECO:0000256" key="2">
    <source>
        <dbReference type="ARBA" id="ARBA00022475"/>
    </source>
</evidence>
<keyword evidence="6 8" id="KW-0472">Membrane</keyword>
<evidence type="ECO:0000256" key="7">
    <source>
        <dbReference type="SAM" id="MobiDB-lite"/>
    </source>
</evidence>
<dbReference type="Pfam" id="PF01569">
    <property type="entry name" value="PAP2"/>
    <property type="match status" value="1"/>
</dbReference>
<keyword evidence="5 8" id="KW-1133">Transmembrane helix</keyword>
<keyword evidence="3 8" id="KW-0812">Transmembrane</keyword>
<keyword evidence="11" id="KW-1185">Reference proteome</keyword>
<evidence type="ECO:0000256" key="1">
    <source>
        <dbReference type="ARBA" id="ARBA00004651"/>
    </source>
</evidence>
<evidence type="ECO:0000259" key="9">
    <source>
        <dbReference type="SMART" id="SM00014"/>
    </source>
</evidence>
<dbReference type="SUPFAM" id="SSF48317">
    <property type="entry name" value="Acid phosphatase/Vanadium-dependent haloperoxidase"/>
    <property type="match status" value="1"/>
</dbReference>
<feature type="transmembrane region" description="Helical" evidence="8">
    <location>
        <begin position="43"/>
        <end position="66"/>
    </location>
</feature>
<comment type="caution">
    <text evidence="10">The sequence shown here is derived from an EMBL/GenBank/DDBJ whole genome shotgun (WGS) entry which is preliminary data.</text>
</comment>
<accession>A0ABV9XTL4</accession>
<feature type="domain" description="Phosphatidic acid phosphatase type 2/haloperoxidase" evidence="9">
    <location>
        <begin position="74"/>
        <end position="187"/>
    </location>
</feature>
<dbReference type="Proteomes" id="UP001595833">
    <property type="component" value="Unassembled WGS sequence"/>
</dbReference>
<sequence>MTTLLMAQANPDISIPDIPDLSAEWYLDMATWAASTPGWVRSLIAFMTEALIVVFLVLFLVVWWRARRRPPVAYRRALLAPVVIGAAYLLSEAVKLAWQQDRPCRALGEVGTIITCPDLGDWSFPSNHSTIAGASAMAILWSSRALGALALATAVLAAASRVLVGVHYPHDVVVGLLFGAAVATAIPLLARLPLPVPGNRFMKESLPLAPPPPPASSVEHTVRLPR</sequence>
<evidence type="ECO:0000313" key="10">
    <source>
        <dbReference type="EMBL" id="MFC5053293.1"/>
    </source>
</evidence>
<dbReference type="Gene3D" id="1.20.144.10">
    <property type="entry name" value="Phosphatidic acid phosphatase type 2/haloperoxidase"/>
    <property type="match status" value="1"/>
</dbReference>
<proteinExistence type="predicted"/>
<reference evidence="11" key="1">
    <citation type="journal article" date="2019" name="Int. J. Syst. Evol. Microbiol.">
        <title>The Global Catalogue of Microorganisms (GCM) 10K type strain sequencing project: providing services to taxonomists for standard genome sequencing and annotation.</title>
        <authorList>
            <consortium name="The Broad Institute Genomics Platform"/>
            <consortium name="The Broad Institute Genome Sequencing Center for Infectious Disease"/>
            <person name="Wu L."/>
            <person name="Ma J."/>
        </authorList>
    </citation>
    <scope>NUCLEOTIDE SEQUENCE [LARGE SCALE GENOMIC DNA]</scope>
    <source>
        <strain evidence="11">KCTC 12848</strain>
    </source>
</reference>
<feature type="transmembrane region" description="Helical" evidence="8">
    <location>
        <begin position="145"/>
        <end position="166"/>
    </location>
</feature>
<gene>
    <name evidence="10" type="ORF">ACFPFM_05915</name>
</gene>
<evidence type="ECO:0000313" key="11">
    <source>
        <dbReference type="Proteomes" id="UP001595833"/>
    </source>
</evidence>
<dbReference type="PANTHER" id="PTHR14969">
    <property type="entry name" value="SPHINGOSINE-1-PHOSPHATE PHOSPHOHYDROLASE"/>
    <property type="match status" value="1"/>
</dbReference>
<evidence type="ECO:0000256" key="6">
    <source>
        <dbReference type="ARBA" id="ARBA00023136"/>
    </source>
</evidence>
<dbReference type="InterPro" id="IPR000326">
    <property type="entry name" value="PAP2/HPO"/>
</dbReference>
<evidence type="ECO:0000256" key="5">
    <source>
        <dbReference type="ARBA" id="ARBA00022989"/>
    </source>
</evidence>
<feature type="region of interest" description="Disordered" evidence="7">
    <location>
        <begin position="205"/>
        <end position="226"/>
    </location>
</feature>
<name>A0ABV9XTL4_9PSEU</name>
<dbReference type="SMART" id="SM00014">
    <property type="entry name" value="acidPPc"/>
    <property type="match status" value="1"/>
</dbReference>
<dbReference type="InterPro" id="IPR036938">
    <property type="entry name" value="PAP2/HPO_sf"/>
</dbReference>
<evidence type="ECO:0000256" key="3">
    <source>
        <dbReference type="ARBA" id="ARBA00022692"/>
    </source>
</evidence>
<evidence type="ECO:0000256" key="4">
    <source>
        <dbReference type="ARBA" id="ARBA00022801"/>
    </source>
</evidence>
<evidence type="ECO:0000256" key="8">
    <source>
        <dbReference type="SAM" id="Phobius"/>
    </source>
</evidence>
<protein>
    <submittedName>
        <fullName evidence="10">Phosphatase PAP2 family protein</fullName>
    </submittedName>
</protein>
<dbReference type="EMBL" id="JBHSJB010000006">
    <property type="protein sequence ID" value="MFC5053293.1"/>
    <property type="molecule type" value="Genomic_DNA"/>
</dbReference>
<dbReference type="RefSeq" id="WP_344038398.1">
    <property type="nucleotide sequence ID" value="NZ_BAAAKE010000011.1"/>
</dbReference>
<feature type="transmembrane region" description="Helical" evidence="8">
    <location>
        <begin position="172"/>
        <end position="194"/>
    </location>
</feature>
<keyword evidence="4" id="KW-0378">Hydrolase</keyword>
<keyword evidence="2" id="KW-1003">Cell membrane</keyword>
<organism evidence="10 11">
    <name type="scientific">Saccharothrix xinjiangensis</name>
    <dbReference type="NCBI Taxonomy" id="204798"/>
    <lineage>
        <taxon>Bacteria</taxon>
        <taxon>Bacillati</taxon>
        <taxon>Actinomycetota</taxon>
        <taxon>Actinomycetes</taxon>
        <taxon>Pseudonocardiales</taxon>
        <taxon>Pseudonocardiaceae</taxon>
        <taxon>Saccharothrix</taxon>
    </lineage>
</organism>